<dbReference type="Gene3D" id="3.30.310.50">
    <property type="entry name" value="Alpha-D-phosphohexomutase, C-terminal domain"/>
    <property type="match status" value="1"/>
</dbReference>
<gene>
    <name evidence="11" type="ORF">CKO25_02215</name>
</gene>
<dbReference type="CDD" id="cd03088">
    <property type="entry name" value="ManB"/>
    <property type="match status" value="1"/>
</dbReference>
<feature type="domain" description="Alpha-D-phosphohexomutase alpha/beta/alpha" evidence="9">
    <location>
        <begin position="173"/>
        <end position="269"/>
    </location>
</feature>
<evidence type="ECO:0000256" key="4">
    <source>
        <dbReference type="ARBA" id="ARBA00022723"/>
    </source>
</evidence>
<proteinExistence type="inferred from homology"/>
<dbReference type="SUPFAM" id="SSF55957">
    <property type="entry name" value="Phosphoglucomutase, C-terminal domain"/>
    <property type="match status" value="1"/>
</dbReference>
<evidence type="ECO:0000259" key="10">
    <source>
        <dbReference type="Pfam" id="PF02880"/>
    </source>
</evidence>
<dbReference type="GO" id="GO:0006048">
    <property type="term" value="P:UDP-N-acetylglucosamine biosynthetic process"/>
    <property type="evidence" value="ECO:0007669"/>
    <property type="project" value="TreeGrafter"/>
</dbReference>
<dbReference type="InterPro" id="IPR036900">
    <property type="entry name" value="A-D-PHexomutase_C_sf"/>
</dbReference>
<keyword evidence="5" id="KW-0460">Magnesium</keyword>
<dbReference type="InterPro" id="IPR005846">
    <property type="entry name" value="A-D-PHexomutase_a/b/a-III"/>
</dbReference>
<evidence type="ECO:0000256" key="6">
    <source>
        <dbReference type="ARBA" id="ARBA00023235"/>
    </source>
</evidence>
<keyword evidence="4" id="KW-0479">Metal-binding</keyword>
<evidence type="ECO:0000256" key="2">
    <source>
        <dbReference type="ARBA" id="ARBA00010231"/>
    </source>
</evidence>
<reference evidence="11 12" key="1">
    <citation type="journal article" date="2020" name="Microorganisms">
        <title>Osmotic Adaptation and Compatible Solute Biosynthesis of Phototrophic Bacteria as Revealed from Genome Analyses.</title>
        <authorList>
            <person name="Imhoff J.F."/>
            <person name="Rahn T."/>
            <person name="Kunzel S."/>
            <person name="Keller A."/>
            <person name="Neulinger S.C."/>
        </authorList>
    </citation>
    <scope>NUCLEOTIDE SEQUENCE [LARGE SCALE GENOMIC DNA]</scope>
    <source>
        <strain evidence="11 12">DSM 21303</strain>
    </source>
</reference>
<dbReference type="InterPro" id="IPR050060">
    <property type="entry name" value="Phosphoglucosamine_mutase"/>
</dbReference>
<feature type="domain" description="Alpha-D-phosphohexomutase C-terminal" evidence="7">
    <location>
        <begin position="424"/>
        <end position="481"/>
    </location>
</feature>
<dbReference type="Gene3D" id="3.40.120.10">
    <property type="entry name" value="Alpha-D-Glucose-1,6-Bisphosphate, subunit A, domain 3"/>
    <property type="match status" value="3"/>
</dbReference>
<dbReference type="Pfam" id="PF02879">
    <property type="entry name" value="PGM_PMM_II"/>
    <property type="match status" value="1"/>
</dbReference>
<dbReference type="PANTHER" id="PTHR42946:SF1">
    <property type="entry name" value="PHOSPHOGLUCOMUTASE (ALPHA-D-GLUCOSE-1,6-BISPHOSPHATE-DEPENDENT)"/>
    <property type="match status" value="1"/>
</dbReference>
<feature type="domain" description="Alpha-D-phosphohexomutase alpha/beta/alpha" evidence="10">
    <location>
        <begin position="284"/>
        <end position="392"/>
    </location>
</feature>
<dbReference type="InterPro" id="IPR005845">
    <property type="entry name" value="A-D-PHexomutase_a/b/a-II"/>
</dbReference>
<evidence type="ECO:0000256" key="5">
    <source>
        <dbReference type="ARBA" id="ARBA00022842"/>
    </source>
</evidence>
<dbReference type="GO" id="GO:0005829">
    <property type="term" value="C:cytosol"/>
    <property type="evidence" value="ECO:0007669"/>
    <property type="project" value="TreeGrafter"/>
</dbReference>
<dbReference type="GO" id="GO:0008966">
    <property type="term" value="F:phosphoglucosamine mutase activity"/>
    <property type="evidence" value="ECO:0007669"/>
    <property type="project" value="TreeGrafter"/>
</dbReference>
<dbReference type="InterPro" id="IPR005844">
    <property type="entry name" value="A-D-PHexomutase_a/b/a-I"/>
</dbReference>
<dbReference type="Pfam" id="PF00408">
    <property type="entry name" value="PGM_PMM_IV"/>
    <property type="match status" value="1"/>
</dbReference>
<dbReference type="Proteomes" id="UP001138802">
    <property type="component" value="Unassembled WGS sequence"/>
</dbReference>
<comment type="cofactor">
    <cofactor evidence="1">
        <name>Mg(2+)</name>
        <dbReference type="ChEBI" id="CHEBI:18420"/>
    </cofactor>
</comment>
<evidence type="ECO:0000313" key="11">
    <source>
        <dbReference type="EMBL" id="MBK1643489.1"/>
    </source>
</evidence>
<dbReference type="Pfam" id="PF02880">
    <property type="entry name" value="PGM_PMM_III"/>
    <property type="match status" value="1"/>
</dbReference>
<dbReference type="SUPFAM" id="SSF53738">
    <property type="entry name" value="Phosphoglucomutase, first 3 domains"/>
    <property type="match status" value="3"/>
</dbReference>
<evidence type="ECO:0000256" key="3">
    <source>
        <dbReference type="ARBA" id="ARBA00022553"/>
    </source>
</evidence>
<evidence type="ECO:0000259" key="9">
    <source>
        <dbReference type="Pfam" id="PF02879"/>
    </source>
</evidence>
<keyword evidence="12" id="KW-1185">Reference proteome</keyword>
<dbReference type="InterPro" id="IPR016055">
    <property type="entry name" value="A-D-PHexomutase_a/b/a-I/II/III"/>
</dbReference>
<dbReference type="GO" id="GO:0046872">
    <property type="term" value="F:metal ion binding"/>
    <property type="evidence" value="ECO:0007669"/>
    <property type="project" value="UniProtKB-KW"/>
</dbReference>
<protein>
    <submittedName>
        <fullName evidence="11">Phosphomannomutase</fullName>
    </submittedName>
</protein>
<sequence>MQIGDLMRMSGVAFGTSGARGLVQEMTDRVCYAYTTGFLCALREAGLLAPPSAVGIGGDRRPSTRRIMTACARAVVDQGCQPSNLGLIPSPAVAAWGLARSVPTLMVTGSHIPDDRNGIKFNLPTGEILKRDEARIRAQRMTLDEDLFDASGAFRHDQTGVLPRLDVRAERDYQRRYLDFFPAACLNGLRVGVYEHSSVASDSYVAVLEGLGARVTRLARSEVFVPVDTEAVRHEDMALARSWAAQGDFDALVSADGDGDRPLISDETGAWLRGDLAGLLCALQLGARGVVTPVSSNTAVERCGCFEQVVRTRIGSPFVIEGMEDLLARGVSPVVGYEANGGFMLGSDLVREGRVLPALPTRDAILVALAILEAAVRQGKPVSALARGLPARFTHSDRLTDFPSARAQSQLAALDSGDPLRDRAAVEDLFAAAFGAVASLDRTDGLRISFASGEIAHLRPSGNAPELRAYTEADSAERAQAMNRICLAILSRWRDAD</sequence>
<dbReference type="InterPro" id="IPR005843">
    <property type="entry name" value="A-D-PHexomutase_C"/>
</dbReference>
<dbReference type="GO" id="GO:0009252">
    <property type="term" value="P:peptidoglycan biosynthetic process"/>
    <property type="evidence" value="ECO:0007669"/>
    <property type="project" value="TreeGrafter"/>
</dbReference>
<evidence type="ECO:0000259" key="8">
    <source>
        <dbReference type="Pfam" id="PF02878"/>
    </source>
</evidence>
<comment type="similarity">
    <text evidence="2">Belongs to the phosphohexose mutase family.</text>
</comment>
<keyword evidence="3" id="KW-0597">Phosphoprotein</keyword>
<dbReference type="GO" id="GO:0005975">
    <property type="term" value="P:carbohydrate metabolic process"/>
    <property type="evidence" value="ECO:0007669"/>
    <property type="project" value="InterPro"/>
</dbReference>
<feature type="domain" description="Alpha-D-phosphohexomutase alpha/beta/alpha" evidence="8">
    <location>
        <begin position="13"/>
        <end position="139"/>
    </location>
</feature>
<dbReference type="EMBL" id="NRSD01000001">
    <property type="protein sequence ID" value="MBK1643489.1"/>
    <property type="molecule type" value="Genomic_DNA"/>
</dbReference>
<organism evidence="11 12">
    <name type="scientific">Thiocapsa imhoffii</name>
    <dbReference type="NCBI Taxonomy" id="382777"/>
    <lineage>
        <taxon>Bacteria</taxon>
        <taxon>Pseudomonadati</taxon>
        <taxon>Pseudomonadota</taxon>
        <taxon>Gammaproteobacteria</taxon>
        <taxon>Chromatiales</taxon>
        <taxon>Chromatiaceae</taxon>
        <taxon>Thiocapsa</taxon>
    </lineage>
</organism>
<dbReference type="PANTHER" id="PTHR42946">
    <property type="entry name" value="PHOSPHOHEXOSE MUTASE"/>
    <property type="match status" value="1"/>
</dbReference>
<evidence type="ECO:0000259" key="7">
    <source>
        <dbReference type="Pfam" id="PF00408"/>
    </source>
</evidence>
<name>A0A9X1B758_9GAMM</name>
<accession>A0A9X1B758</accession>
<evidence type="ECO:0000313" key="12">
    <source>
        <dbReference type="Proteomes" id="UP001138802"/>
    </source>
</evidence>
<dbReference type="Pfam" id="PF02878">
    <property type="entry name" value="PGM_PMM_I"/>
    <property type="match status" value="1"/>
</dbReference>
<dbReference type="AlphaFoldDB" id="A0A9X1B758"/>
<keyword evidence="6" id="KW-0413">Isomerase</keyword>
<evidence type="ECO:0000256" key="1">
    <source>
        <dbReference type="ARBA" id="ARBA00001946"/>
    </source>
</evidence>
<dbReference type="RefSeq" id="WP_200386250.1">
    <property type="nucleotide sequence ID" value="NZ_NRSD01000001.1"/>
</dbReference>
<dbReference type="GO" id="GO:0004615">
    <property type="term" value="F:phosphomannomutase activity"/>
    <property type="evidence" value="ECO:0007669"/>
    <property type="project" value="TreeGrafter"/>
</dbReference>
<comment type="caution">
    <text evidence="11">The sequence shown here is derived from an EMBL/GenBank/DDBJ whole genome shotgun (WGS) entry which is preliminary data.</text>
</comment>